<keyword evidence="3" id="KW-1133">Transmembrane helix</keyword>
<protein>
    <recommendedName>
        <fullName evidence="6">DUF881 domain-containing protein</fullName>
    </recommendedName>
</protein>
<keyword evidence="5" id="KW-1185">Reference proteome</keyword>
<keyword evidence="3" id="KW-0812">Transmembrane</keyword>
<dbReference type="Gene3D" id="3.30.70.1880">
    <property type="entry name" value="Protein of unknown function DUF881"/>
    <property type="match status" value="1"/>
</dbReference>
<dbReference type="InterPro" id="IPR010273">
    <property type="entry name" value="DUF881"/>
</dbReference>
<dbReference type="Pfam" id="PF05949">
    <property type="entry name" value="DUF881"/>
    <property type="match status" value="1"/>
</dbReference>
<evidence type="ECO:0000313" key="5">
    <source>
        <dbReference type="Proteomes" id="UP000237319"/>
    </source>
</evidence>
<dbReference type="AlphaFoldDB" id="A0A2S5D3Y8"/>
<evidence type="ECO:0000313" key="4">
    <source>
        <dbReference type="EMBL" id="POZ57773.1"/>
    </source>
</evidence>
<feature type="transmembrane region" description="Helical" evidence="3">
    <location>
        <begin position="20"/>
        <end position="37"/>
    </location>
</feature>
<keyword evidence="2" id="KW-0175">Coiled coil</keyword>
<dbReference type="Proteomes" id="UP000237319">
    <property type="component" value="Unassembled WGS sequence"/>
</dbReference>
<gene>
    <name evidence="4" type="ORF">LYSIN_02557</name>
</gene>
<comment type="similarity">
    <text evidence="1">Belongs to the UPF0749 family.</text>
</comment>
<keyword evidence="3" id="KW-0472">Membrane</keyword>
<dbReference type="PANTHER" id="PTHR37313:SF2">
    <property type="entry name" value="UPF0749 PROTEIN YLXX"/>
    <property type="match status" value="1"/>
</dbReference>
<dbReference type="PANTHER" id="PTHR37313">
    <property type="entry name" value="UPF0749 PROTEIN RV1825"/>
    <property type="match status" value="1"/>
</dbReference>
<feature type="coiled-coil region" evidence="2">
    <location>
        <begin position="50"/>
        <end position="119"/>
    </location>
</feature>
<comment type="caution">
    <text evidence="4">The sequence shown here is derived from an EMBL/GenBank/DDBJ whole genome shotgun (WGS) entry which is preliminary data.</text>
</comment>
<proteinExistence type="inferred from homology"/>
<evidence type="ECO:0000256" key="2">
    <source>
        <dbReference type="SAM" id="Coils"/>
    </source>
</evidence>
<reference evidence="4 5" key="1">
    <citation type="submission" date="2017-11" db="EMBL/GenBank/DDBJ databases">
        <title>Genome sequence of Lysinibacillus sphaericus, a lignin-degrading bacteria isolated from municipal solid waste soil.</title>
        <authorList>
            <person name="Persinoti G.F."/>
            <person name="Paixao D.A."/>
            <person name="Bugg T.D."/>
            <person name="Squina F.M."/>
        </authorList>
    </citation>
    <scope>NUCLEOTIDE SEQUENCE [LARGE SCALE GENOMIC DNA]</scope>
    <source>
        <strain evidence="4 5">A1</strain>
    </source>
</reference>
<evidence type="ECO:0008006" key="6">
    <source>
        <dbReference type="Google" id="ProtNLM"/>
    </source>
</evidence>
<name>A0A2S5D3Y8_LYSSH</name>
<evidence type="ECO:0000256" key="1">
    <source>
        <dbReference type="ARBA" id="ARBA00009108"/>
    </source>
</evidence>
<sequence>MKMNNKKQNSKGNFFTRKQFELLIVCITTGFIIGYSYNQAKDNRQTSAIKSELFEQEDSYREELIEQQERNKELTEEANMLQEKIRHYEKKFASNEKDSKKLVQEAEDLRLLLGDLNSEGKGIRITLQDGDYDPKSANPNDYIVHESHVFKLLNELKISGAQAIAINGQRVMANSYIRCNGPVITIDGKQHPAPFVIEAIGDSGTLRASLNLSGGVVDQLLNDNIVVSLEENQKLMMPNVKVES</sequence>
<dbReference type="EMBL" id="PGLV01000001">
    <property type="protein sequence ID" value="POZ57773.1"/>
    <property type="molecule type" value="Genomic_DNA"/>
</dbReference>
<accession>A0A2S5D3Y8</accession>
<organism evidence="4 5">
    <name type="scientific">Lysinibacillus sphaericus</name>
    <name type="common">Bacillus sphaericus</name>
    <dbReference type="NCBI Taxonomy" id="1421"/>
    <lineage>
        <taxon>Bacteria</taxon>
        <taxon>Bacillati</taxon>
        <taxon>Bacillota</taxon>
        <taxon>Bacilli</taxon>
        <taxon>Bacillales</taxon>
        <taxon>Bacillaceae</taxon>
        <taxon>Lysinibacillus</taxon>
    </lineage>
</organism>
<evidence type="ECO:0000256" key="3">
    <source>
        <dbReference type="SAM" id="Phobius"/>
    </source>
</evidence>